<keyword evidence="2" id="KW-1185">Reference proteome</keyword>
<proteinExistence type="predicted"/>
<evidence type="ECO:0000313" key="2">
    <source>
        <dbReference type="Proteomes" id="UP001279734"/>
    </source>
</evidence>
<dbReference type="AlphaFoldDB" id="A0AAD3XKB0"/>
<accession>A0AAD3XKB0</accession>
<sequence length="162" mass="17841">MICGCAKELPFGLAETEVSLLAWVAKDHHIKQVRRNRTKISGSHVDDFAPKAVELNFARLAGKVQGQGEKVVVVMVAERLKGEVARNRLLRPLGAAPAMEFGAKLDRGMFADTELACPLLTGMEWTVKAKNWVQLRRLSLRRHNTGPCNGLGIKDAVEEDPT</sequence>
<gene>
    <name evidence="1" type="ORF">Nepgr_009399</name>
</gene>
<protein>
    <submittedName>
        <fullName evidence="1">Uncharacterized protein</fullName>
    </submittedName>
</protein>
<dbReference type="EMBL" id="BSYO01000007">
    <property type="protein sequence ID" value="GMH07559.1"/>
    <property type="molecule type" value="Genomic_DNA"/>
</dbReference>
<comment type="caution">
    <text evidence="1">The sequence shown here is derived from an EMBL/GenBank/DDBJ whole genome shotgun (WGS) entry which is preliminary data.</text>
</comment>
<dbReference type="Proteomes" id="UP001279734">
    <property type="component" value="Unassembled WGS sequence"/>
</dbReference>
<name>A0AAD3XKB0_NEPGR</name>
<organism evidence="1 2">
    <name type="scientific">Nepenthes gracilis</name>
    <name type="common">Slender pitcher plant</name>
    <dbReference type="NCBI Taxonomy" id="150966"/>
    <lineage>
        <taxon>Eukaryota</taxon>
        <taxon>Viridiplantae</taxon>
        <taxon>Streptophyta</taxon>
        <taxon>Embryophyta</taxon>
        <taxon>Tracheophyta</taxon>
        <taxon>Spermatophyta</taxon>
        <taxon>Magnoliopsida</taxon>
        <taxon>eudicotyledons</taxon>
        <taxon>Gunneridae</taxon>
        <taxon>Pentapetalae</taxon>
        <taxon>Caryophyllales</taxon>
        <taxon>Nepenthaceae</taxon>
        <taxon>Nepenthes</taxon>
    </lineage>
</organism>
<reference evidence="1" key="1">
    <citation type="submission" date="2023-05" db="EMBL/GenBank/DDBJ databases">
        <title>Nepenthes gracilis genome sequencing.</title>
        <authorList>
            <person name="Fukushima K."/>
        </authorList>
    </citation>
    <scope>NUCLEOTIDE SEQUENCE</scope>
    <source>
        <strain evidence="1">SING2019-196</strain>
    </source>
</reference>
<evidence type="ECO:0000313" key="1">
    <source>
        <dbReference type="EMBL" id="GMH07559.1"/>
    </source>
</evidence>